<dbReference type="AlphaFoldDB" id="A0AAD8YMF2"/>
<evidence type="ECO:0000256" key="1">
    <source>
        <dbReference type="SAM" id="MobiDB-lite"/>
    </source>
</evidence>
<organism evidence="3 4">
    <name type="scientific">Skeletonema marinoi</name>
    <dbReference type="NCBI Taxonomy" id="267567"/>
    <lineage>
        <taxon>Eukaryota</taxon>
        <taxon>Sar</taxon>
        <taxon>Stramenopiles</taxon>
        <taxon>Ochrophyta</taxon>
        <taxon>Bacillariophyta</taxon>
        <taxon>Coscinodiscophyceae</taxon>
        <taxon>Thalassiosirophycidae</taxon>
        <taxon>Thalassiosirales</taxon>
        <taxon>Skeletonemataceae</taxon>
        <taxon>Skeletonema</taxon>
        <taxon>Skeletonema marinoi-dohrnii complex</taxon>
    </lineage>
</organism>
<name>A0AAD8YMF2_9STRA</name>
<gene>
    <name evidence="3" type="ORF">QTG54_001915</name>
</gene>
<feature type="chain" id="PRO_5042292695" description="Subtilisin" evidence="2">
    <location>
        <begin position="22"/>
        <end position="167"/>
    </location>
</feature>
<comment type="caution">
    <text evidence="3">The sequence shown here is derived from an EMBL/GenBank/DDBJ whole genome shotgun (WGS) entry which is preliminary data.</text>
</comment>
<evidence type="ECO:0000313" key="3">
    <source>
        <dbReference type="EMBL" id="KAK1747952.1"/>
    </source>
</evidence>
<keyword evidence="2" id="KW-0732">Signal</keyword>
<dbReference type="Proteomes" id="UP001224775">
    <property type="component" value="Unassembled WGS sequence"/>
</dbReference>
<feature type="compositionally biased region" description="Polar residues" evidence="1">
    <location>
        <begin position="98"/>
        <end position="109"/>
    </location>
</feature>
<keyword evidence="4" id="KW-1185">Reference proteome</keyword>
<evidence type="ECO:0008006" key="5">
    <source>
        <dbReference type="Google" id="ProtNLM"/>
    </source>
</evidence>
<feature type="region of interest" description="Disordered" evidence="1">
    <location>
        <begin position="97"/>
        <end position="145"/>
    </location>
</feature>
<protein>
    <recommendedName>
        <fullName evidence="5">Subtilisin</fullName>
    </recommendedName>
</protein>
<feature type="compositionally biased region" description="Basic and acidic residues" evidence="1">
    <location>
        <begin position="122"/>
        <end position="132"/>
    </location>
</feature>
<dbReference type="EMBL" id="JATAAI010000002">
    <property type="protein sequence ID" value="KAK1747952.1"/>
    <property type="molecule type" value="Genomic_DNA"/>
</dbReference>
<sequence>MMGCLLVHLACLLYAARSACAWQLPHSQIQPITTAARQYSPTSTTTLKAGQQSQLLEFFQMKDKKDTFNSVEDFDQDLADEIKDALLSAGIDGVIGSTAESPSNEQPTISAVASVSESASSDETHVNSEKQILHTPIQTKTPKIDATPPHTSLAQVMANQLNIDLSV</sequence>
<evidence type="ECO:0000313" key="4">
    <source>
        <dbReference type="Proteomes" id="UP001224775"/>
    </source>
</evidence>
<accession>A0AAD8YMF2</accession>
<evidence type="ECO:0000256" key="2">
    <source>
        <dbReference type="SAM" id="SignalP"/>
    </source>
</evidence>
<feature type="signal peptide" evidence="2">
    <location>
        <begin position="1"/>
        <end position="21"/>
    </location>
</feature>
<proteinExistence type="predicted"/>
<reference evidence="3" key="1">
    <citation type="submission" date="2023-06" db="EMBL/GenBank/DDBJ databases">
        <title>Survivors Of The Sea: Transcriptome response of Skeletonema marinoi to long-term dormancy.</title>
        <authorList>
            <person name="Pinder M.I.M."/>
            <person name="Kourtchenko O."/>
            <person name="Robertson E.K."/>
            <person name="Larsson T."/>
            <person name="Maumus F."/>
            <person name="Osuna-Cruz C.M."/>
            <person name="Vancaester E."/>
            <person name="Stenow R."/>
            <person name="Vandepoele K."/>
            <person name="Ploug H."/>
            <person name="Bruchert V."/>
            <person name="Godhe A."/>
            <person name="Topel M."/>
        </authorList>
    </citation>
    <scope>NUCLEOTIDE SEQUENCE</scope>
    <source>
        <strain evidence="3">R05AC</strain>
    </source>
</reference>
<feature type="compositionally biased region" description="Low complexity" evidence="1">
    <location>
        <begin position="110"/>
        <end position="121"/>
    </location>
</feature>